<evidence type="ECO:0000256" key="1">
    <source>
        <dbReference type="SAM" id="MobiDB-lite"/>
    </source>
</evidence>
<dbReference type="PRINTS" id="PR01217">
    <property type="entry name" value="PRICHEXTENSN"/>
</dbReference>
<feature type="compositionally biased region" description="Basic and acidic residues" evidence="1">
    <location>
        <begin position="690"/>
        <end position="701"/>
    </location>
</feature>
<protein>
    <submittedName>
        <fullName evidence="2">Uncharacterized protein</fullName>
    </submittedName>
</protein>
<dbReference type="KEGG" id="pmad:BAY61_01085"/>
<organism evidence="2 3">
    <name type="scientific">Prauserella marina</name>
    <dbReference type="NCBI Taxonomy" id="530584"/>
    <lineage>
        <taxon>Bacteria</taxon>
        <taxon>Bacillati</taxon>
        <taxon>Actinomycetota</taxon>
        <taxon>Actinomycetes</taxon>
        <taxon>Pseudonocardiales</taxon>
        <taxon>Pseudonocardiaceae</taxon>
        <taxon>Prauserella</taxon>
    </lineage>
</organism>
<dbReference type="RefSeq" id="WP_091801357.1">
    <property type="nucleotide sequence ID" value="NZ_CP016353.1"/>
</dbReference>
<feature type="compositionally biased region" description="Polar residues" evidence="1">
    <location>
        <begin position="48"/>
        <end position="63"/>
    </location>
</feature>
<dbReference type="Proteomes" id="UP000199494">
    <property type="component" value="Unassembled WGS sequence"/>
</dbReference>
<feature type="compositionally biased region" description="Low complexity" evidence="1">
    <location>
        <begin position="414"/>
        <end position="425"/>
    </location>
</feature>
<accession>A0A222VJC6</accession>
<feature type="compositionally biased region" description="Gly residues" evidence="1">
    <location>
        <begin position="404"/>
        <end position="413"/>
    </location>
</feature>
<dbReference type="STRING" id="530584.SAMN05421630_103169"/>
<dbReference type="EMBL" id="FMZE01000003">
    <property type="protein sequence ID" value="SDC68057.1"/>
    <property type="molecule type" value="Genomic_DNA"/>
</dbReference>
<reference evidence="2 3" key="1">
    <citation type="submission" date="2016-10" db="EMBL/GenBank/DDBJ databases">
        <authorList>
            <person name="de Groot N.N."/>
        </authorList>
    </citation>
    <scope>NUCLEOTIDE SEQUENCE [LARGE SCALE GENOMIC DNA]</scope>
    <source>
        <strain evidence="2 3">CGMCC 4.5506</strain>
    </source>
</reference>
<name>A0A222VJC6_9PSEU</name>
<feature type="compositionally biased region" description="Pro residues" evidence="1">
    <location>
        <begin position="303"/>
        <end position="324"/>
    </location>
</feature>
<evidence type="ECO:0000313" key="3">
    <source>
        <dbReference type="Proteomes" id="UP000199494"/>
    </source>
</evidence>
<dbReference type="AlphaFoldDB" id="A0A222VJC6"/>
<feature type="compositionally biased region" description="Pro residues" evidence="1">
    <location>
        <begin position="279"/>
        <end position="295"/>
    </location>
</feature>
<dbReference type="OrthoDB" id="3657226at2"/>
<feature type="compositionally biased region" description="Low complexity" evidence="1">
    <location>
        <begin position="346"/>
        <end position="357"/>
    </location>
</feature>
<evidence type="ECO:0000313" key="2">
    <source>
        <dbReference type="EMBL" id="SDC68057.1"/>
    </source>
</evidence>
<gene>
    <name evidence="2" type="ORF">SAMN05421630_103169</name>
</gene>
<proteinExistence type="predicted"/>
<sequence length="707" mass="73316">MDPNWKYFGYDINRLRQDLSGESVAVQHVPGYTVTYSSYWNQGKPLDEQSSPPMLLENAQTPGPDSDAAESLDIDQINDQIMGEQPGTTSDRATQWWNIEAMLFFVQNELFNQTSSLEAEWESPAAKEAYLMKVGGTLAHIEMWREAAEANHLGLSLLSGAMRTAQNNMKDLWKRYKDAMWQATDDYLNAPPAGSRYATSGPLAGLEGDARTAVRQSVLDRYDLPFMKEQREKYNEEARQLISETANSYSDAISKLESARANRMAPMNAILHPEATGMPLPPMPPGGGPTPPGPGPTSFSGPTPTPPGGRPPAPAFNGAPPPPMFGGAQPPGGAPRAPGARPPVAPTATPRAPTATPVLNPPNAPTSGPVGAPPGAPAVAPPVAPGASGLRQPGAPPMAPGLGAPPGLGGKGLGVPPTLGASSPGGSPPVPPGGGLPGGAPPAKGAMPGKVMPPPAGGVPQKPKQQGKVLGNKDGEPPVPGMGRPGSVPPPPAGAPPGRQNNKPGVPLPGLPPMLESQDVFRPPPPPAAPVLDTNKNTKKRAKAQAAAAEAERDRLPSVPGAIPPVLSGARVEPKSKAAAKKQRKRPATEGAVPAELMAGIDTGTAPVFEGRLAEQQAQNGQQPLGDVPIALRGPAAATLAEHQRHGTPQADRTTRSVLRSGTNGTSQPEQRTADSWDVDTPGGPVVSSTKRDEYRAEPKKALGTKQ</sequence>
<feature type="region of interest" description="Disordered" evidence="1">
    <location>
        <begin position="273"/>
        <end position="707"/>
    </location>
</feature>
<feature type="compositionally biased region" description="Pro residues" evidence="1">
    <location>
        <begin position="371"/>
        <end position="384"/>
    </location>
</feature>
<keyword evidence="3" id="KW-1185">Reference proteome</keyword>
<feature type="compositionally biased region" description="Polar residues" evidence="1">
    <location>
        <begin position="656"/>
        <end position="671"/>
    </location>
</feature>
<feature type="region of interest" description="Disordered" evidence="1">
    <location>
        <begin position="47"/>
        <end position="68"/>
    </location>
</feature>